<dbReference type="Proteomes" id="UP000216361">
    <property type="component" value="Unassembled WGS sequence"/>
</dbReference>
<evidence type="ECO:0000313" key="1">
    <source>
        <dbReference type="EMBL" id="OYQ16794.1"/>
    </source>
</evidence>
<keyword evidence="2" id="KW-1185">Reference proteome</keyword>
<reference evidence="1 2" key="1">
    <citation type="submission" date="2017-07" db="EMBL/GenBank/DDBJ databases">
        <title>Elstera cyanobacteriorum sp. nov., a novel bacterium isolated from cyanobacterial aggregates in a eutrophic lake.</title>
        <authorList>
            <person name="Cai H."/>
        </authorList>
    </citation>
    <scope>NUCLEOTIDE SEQUENCE [LARGE SCALE GENOMIC DNA]</scope>
    <source>
        <strain evidence="1 2">TH019</strain>
    </source>
</reference>
<name>A0A255XK83_9PROT</name>
<dbReference type="EMBL" id="NOXS01000035">
    <property type="protein sequence ID" value="OYQ16794.1"/>
    <property type="molecule type" value="Genomic_DNA"/>
</dbReference>
<proteinExistence type="predicted"/>
<accession>A0A255XK83</accession>
<evidence type="ECO:0000313" key="2">
    <source>
        <dbReference type="Proteomes" id="UP000216361"/>
    </source>
</evidence>
<comment type="caution">
    <text evidence="1">The sequence shown here is derived from an EMBL/GenBank/DDBJ whole genome shotgun (WGS) entry which is preliminary data.</text>
</comment>
<organism evidence="1 2">
    <name type="scientific">Elstera cyanobacteriorum</name>
    <dbReference type="NCBI Taxonomy" id="2022747"/>
    <lineage>
        <taxon>Bacteria</taxon>
        <taxon>Pseudomonadati</taxon>
        <taxon>Pseudomonadota</taxon>
        <taxon>Alphaproteobacteria</taxon>
        <taxon>Rhodospirillales</taxon>
        <taxon>Rhodospirillaceae</taxon>
        <taxon>Elstera</taxon>
    </lineage>
</organism>
<sequence>MGWGAIATITPRPNPGLLGNFMVPNGPVLAVAGLNKELLSLANRWWMNDREMERRTAINSFLQTFIHRLDHFLIGIYQERILANVPPNDMVSLAVPGQQFIGHGSLDYFITAPVVVGAAPPQPPAAVVLAAGAAGVGRAALAALTPMNGAGGLINPPAPDWTQGLAFEAKLNLIEQRPTARWQLCAIMATLAQMLPPPGPGPMVPRYVRGILTDGRFWQFYQYSTAFQTFHCTPMIDATVTVGGLVGMPAGVAMVGGGAINYDELVLRMLRKFVLLWNQTNVDGWI</sequence>
<dbReference type="AlphaFoldDB" id="A0A255XK83"/>
<protein>
    <submittedName>
        <fullName evidence="1">Uncharacterized protein</fullName>
    </submittedName>
</protein>
<gene>
    <name evidence="1" type="ORF">CHR90_17605</name>
</gene>